<sequence length="463" mass="51893">MKKSPILLLAMVLICSLLLNACSSGSNTGNEPANKPADTPTNTTTDEVTPAEGTGETVEVKDPKDYSGTISLMTPWGEFNPKIIEAFNKKYPNIKVESAGGGDNWADKLMTSLSTGTGAPDVVQVHEVFYDRFKAIDGLEDLLLPPYDAGKYKKDFTDNVWSLSTSLDNKRLFGFPYYLNPYVTFYRADVMEENGYPSDPKELGEYIADPDQFFTMAKTLASKGYVFFRWPGEITDISHNGTGFYDHNLNYLRNTEEFVKAIDYAKRSLQLGLLTNEDIRGEKADQVVKNGKLAMYHNPPSAINFLQGRDTTNQWRVTSLPFGNHPARGMSTFLIPSQSKNKELSWEFIKFVTMDQTALEIYMELGDSVPAFLPARDFPIVKSLENEYLGGQKALEFYFSQVDLIKNPIGSPLDFDANVVWREALSEALTKNKDSQTALNEIMDAIEKKVSVQKHDLMKQLGQ</sequence>
<comment type="caution">
    <text evidence="7">The sequence shown here is derived from an EMBL/GenBank/DDBJ whole genome shotgun (WGS) entry which is preliminary data.</text>
</comment>
<dbReference type="PANTHER" id="PTHR43649:SF31">
    <property type="entry name" value="SN-GLYCEROL-3-PHOSPHATE-BINDING PERIPLASMIC PROTEIN UGPB"/>
    <property type="match status" value="1"/>
</dbReference>
<evidence type="ECO:0000256" key="4">
    <source>
        <dbReference type="ARBA" id="ARBA00022729"/>
    </source>
</evidence>
<feature type="region of interest" description="Disordered" evidence="5">
    <location>
        <begin position="25"/>
        <end position="62"/>
    </location>
</feature>
<evidence type="ECO:0000313" key="7">
    <source>
        <dbReference type="EMBL" id="MFC0392968.1"/>
    </source>
</evidence>
<reference evidence="7 8" key="1">
    <citation type="submission" date="2024-09" db="EMBL/GenBank/DDBJ databases">
        <authorList>
            <person name="Sun Q."/>
            <person name="Mori K."/>
        </authorList>
    </citation>
    <scope>NUCLEOTIDE SEQUENCE [LARGE SCALE GENOMIC DNA]</scope>
    <source>
        <strain evidence="7 8">CCM 4839</strain>
    </source>
</reference>
<proteinExistence type="inferred from homology"/>
<dbReference type="SUPFAM" id="SSF53850">
    <property type="entry name" value="Periplasmic binding protein-like II"/>
    <property type="match status" value="1"/>
</dbReference>
<evidence type="ECO:0000313" key="8">
    <source>
        <dbReference type="Proteomes" id="UP001589818"/>
    </source>
</evidence>
<evidence type="ECO:0000256" key="1">
    <source>
        <dbReference type="ARBA" id="ARBA00004196"/>
    </source>
</evidence>
<dbReference type="Pfam" id="PF13416">
    <property type="entry name" value="SBP_bac_8"/>
    <property type="match status" value="1"/>
</dbReference>
<dbReference type="PANTHER" id="PTHR43649">
    <property type="entry name" value="ARABINOSE-BINDING PROTEIN-RELATED"/>
    <property type="match status" value="1"/>
</dbReference>
<feature type="signal peptide" evidence="6">
    <location>
        <begin position="1"/>
        <end position="21"/>
    </location>
</feature>
<evidence type="ECO:0000256" key="6">
    <source>
        <dbReference type="SAM" id="SignalP"/>
    </source>
</evidence>
<evidence type="ECO:0000256" key="5">
    <source>
        <dbReference type="SAM" id="MobiDB-lite"/>
    </source>
</evidence>
<evidence type="ECO:0000256" key="2">
    <source>
        <dbReference type="ARBA" id="ARBA00008520"/>
    </source>
</evidence>
<accession>A0ABV6JED3</accession>
<feature type="compositionally biased region" description="Low complexity" evidence="5">
    <location>
        <begin position="32"/>
        <end position="52"/>
    </location>
</feature>
<dbReference type="Gene3D" id="3.40.190.10">
    <property type="entry name" value="Periplasmic binding protein-like II"/>
    <property type="match status" value="1"/>
</dbReference>
<dbReference type="Proteomes" id="UP001589818">
    <property type="component" value="Unassembled WGS sequence"/>
</dbReference>
<dbReference type="InterPro" id="IPR006059">
    <property type="entry name" value="SBP"/>
</dbReference>
<keyword evidence="3" id="KW-0813">Transport</keyword>
<dbReference type="EMBL" id="JBHLVF010000028">
    <property type="protein sequence ID" value="MFC0392968.1"/>
    <property type="molecule type" value="Genomic_DNA"/>
</dbReference>
<keyword evidence="8" id="KW-1185">Reference proteome</keyword>
<organism evidence="7 8">
    <name type="scientific">Paenibacillus mendelii</name>
    <dbReference type="NCBI Taxonomy" id="206163"/>
    <lineage>
        <taxon>Bacteria</taxon>
        <taxon>Bacillati</taxon>
        <taxon>Bacillota</taxon>
        <taxon>Bacilli</taxon>
        <taxon>Bacillales</taxon>
        <taxon>Paenibacillaceae</taxon>
        <taxon>Paenibacillus</taxon>
    </lineage>
</organism>
<protein>
    <submittedName>
        <fullName evidence="7">ABC transporter substrate-binding protein</fullName>
    </submittedName>
</protein>
<comment type="similarity">
    <text evidence="2">Belongs to the bacterial solute-binding protein 1 family.</text>
</comment>
<dbReference type="InterPro" id="IPR050490">
    <property type="entry name" value="Bact_solute-bd_prot1"/>
</dbReference>
<feature type="chain" id="PRO_5047420091" evidence="6">
    <location>
        <begin position="22"/>
        <end position="463"/>
    </location>
</feature>
<gene>
    <name evidence="7" type="ORF">ACFFJ8_16500</name>
</gene>
<dbReference type="RefSeq" id="WP_204819034.1">
    <property type="nucleotide sequence ID" value="NZ_JANHOF010000018.1"/>
</dbReference>
<comment type="subcellular location">
    <subcellularLocation>
        <location evidence="1">Cell envelope</location>
    </subcellularLocation>
</comment>
<evidence type="ECO:0000256" key="3">
    <source>
        <dbReference type="ARBA" id="ARBA00022448"/>
    </source>
</evidence>
<name>A0ABV6JED3_9BACL</name>
<keyword evidence="4 6" id="KW-0732">Signal</keyword>